<evidence type="ECO:0000313" key="2">
    <source>
        <dbReference type="EMBL" id="MBW4329861.1"/>
    </source>
</evidence>
<feature type="domain" description="Lysozyme inhibitor LprI-like N-terminal" evidence="1">
    <location>
        <begin position="19"/>
        <end position="110"/>
    </location>
</feature>
<accession>A0ABS6XI53</accession>
<reference evidence="2 3" key="1">
    <citation type="submission" date="2021-07" db="EMBL/GenBank/DDBJ databases">
        <title>Stakelama flava sp. nov., a novel endophytic bacterium isolated from branch of Kandelia candel.</title>
        <authorList>
            <person name="Tuo L."/>
        </authorList>
    </citation>
    <scope>NUCLEOTIDE SEQUENCE [LARGE SCALE GENOMIC DNA]</scope>
    <source>
        <strain evidence="2 3">CBK3Z-3</strain>
    </source>
</reference>
<dbReference type="Pfam" id="PF07007">
    <property type="entry name" value="LprI"/>
    <property type="match status" value="1"/>
</dbReference>
<proteinExistence type="predicted"/>
<keyword evidence="3" id="KW-1185">Reference proteome</keyword>
<evidence type="ECO:0000313" key="3">
    <source>
        <dbReference type="Proteomes" id="UP001197214"/>
    </source>
</evidence>
<dbReference type="InterPro" id="IPR009739">
    <property type="entry name" value="LprI-like_N"/>
</dbReference>
<evidence type="ECO:0000259" key="1">
    <source>
        <dbReference type="Pfam" id="PF07007"/>
    </source>
</evidence>
<gene>
    <name evidence="2" type="ORF">KY084_03100</name>
</gene>
<sequence length="117" mass="12900">MLLLPLLMVAAAPAASEDCIQAATTNADFAKCGAAQVKQADAALNAMWKKVYPGLDTKTKAALLEEQRLWVRFKDKSCQAWSTGYFGREGQVIHFYTCRATVIRDRTAYLESLLGPQ</sequence>
<dbReference type="RefSeq" id="WP_219236960.1">
    <property type="nucleotide sequence ID" value="NZ_JAHWZX010000002.1"/>
</dbReference>
<dbReference type="EMBL" id="JAHWZX010000002">
    <property type="protein sequence ID" value="MBW4329861.1"/>
    <property type="molecule type" value="Genomic_DNA"/>
</dbReference>
<comment type="caution">
    <text evidence="2">The sequence shown here is derived from an EMBL/GenBank/DDBJ whole genome shotgun (WGS) entry which is preliminary data.</text>
</comment>
<organism evidence="2 3">
    <name type="scientific">Stakelama flava</name>
    <dbReference type="NCBI Taxonomy" id="2860338"/>
    <lineage>
        <taxon>Bacteria</taxon>
        <taxon>Pseudomonadati</taxon>
        <taxon>Pseudomonadota</taxon>
        <taxon>Alphaproteobacteria</taxon>
        <taxon>Sphingomonadales</taxon>
        <taxon>Sphingomonadaceae</taxon>
        <taxon>Stakelama</taxon>
    </lineage>
</organism>
<protein>
    <submittedName>
        <fullName evidence="2">DUF1311 domain-containing protein</fullName>
    </submittedName>
</protein>
<dbReference type="Proteomes" id="UP001197214">
    <property type="component" value="Unassembled WGS sequence"/>
</dbReference>
<name>A0ABS6XI53_9SPHN</name>